<feature type="transmembrane region" description="Helical" evidence="7">
    <location>
        <begin position="154"/>
        <end position="172"/>
    </location>
</feature>
<feature type="compositionally biased region" description="Basic and acidic residues" evidence="6">
    <location>
        <begin position="472"/>
        <end position="481"/>
    </location>
</feature>
<dbReference type="EMBL" id="CP045929">
    <property type="protein sequence ID" value="QGK68201.1"/>
    <property type="molecule type" value="Genomic_DNA"/>
</dbReference>
<dbReference type="GO" id="GO:0008360">
    <property type="term" value="P:regulation of cell shape"/>
    <property type="evidence" value="ECO:0007669"/>
    <property type="project" value="UniProtKB-KW"/>
</dbReference>
<dbReference type="AlphaFoldDB" id="A0A5Q3Q115"/>
<feature type="transmembrane region" description="Helical" evidence="7">
    <location>
        <begin position="400"/>
        <end position="422"/>
    </location>
</feature>
<feature type="transmembrane region" description="Helical" evidence="7">
    <location>
        <begin position="29"/>
        <end position="46"/>
    </location>
</feature>
<feature type="transmembrane region" description="Helical" evidence="7">
    <location>
        <begin position="279"/>
        <end position="299"/>
    </location>
</feature>
<evidence type="ECO:0000256" key="3">
    <source>
        <dbReference type="ARBA" id="ARBA00022960"/>
    </source>
</evidence>
<evidence type="ECO:0000313" key="9">
    <source>
        <dbReference type="Proteomes" id="UP000371041"/>
    </source>
</evidence>
<protein>
    <submittedName>
        <fullName evidence="8">FtsW/RodA/SpoVE family cell cycle protein</fullName>
    </submittedName>
</protein>
<dbReference type="Proteomes" id="UP000371041">
    <property type="component" value="Chromosome"/>
</dbReference>
<evidence type="ECO:0000256" key="7">
    <source>
        <dbReference type="SAM" id="Phobius"/>
    </source>
</evidence>
<dbReference type="GO" id="GO:0032153">
    <property type="term" value="C:cell division site"/>
    <property type="evidence" value="ECO:0007669"/>
    <property type="project" value="TreeGrafter"/>
</dbReference>
<dbReference type="InterPro" id="IPR001182">
    <property type="entry name" value="FtsW/RodA"/>
</dbReference>
<gene>
    <name evidence="8" type="ORF">GIY23_00145</name>
</gene>
<dbReference type="GO" id="GO:0015648">
    <property type="term" value="F:lipid-linked peptidoglycan transporter activity"/>
    <property type="evidence" value="ECO:0007669"/>
    <property type="project" value="TreeGrafter"/>
</dbReference>
<dbReference type="RefSeq" id="WP_154074810.1">
    <property type="nucleotide sequence ID" value="NZ_CP045929.1"/>
</dbReference>
<evidence type="ECO:0000256" key="2">
    <source>
        <dbReference type="ARBA" id="ARBA00022692"/>
    </source>
</evidence>
<keyword evidence="4 7" id="KW-1133">Transmembrane helix</keyword>
<feature type="transmembrane region" description="Helical" evidence="7">
    <location>
        <begin position="88"/>
        <end position="107"/>
    </location>
</feature>
<evidence type="ECO:0000256" key="5">
    <source>
        <dbReference type="ARBA" id="ARBA00023136"/>
    </source>
</evidence>
<organism evidence="8 9">
    <name type="scientific">Allosaccharopolyspora coralli</name>
    <dbReference type="NCBI Taxonomy" id="2665642"/>
    <lineage>
        <taxon>Bacteria</taxon>
        <taxon>Bacillati</taxon>
        <taxon>Actinomycetota</taxon>
        <taxon>Actinomycetes</taxon>
        <taxon>Pseudonocardiales</taxon>
        <taxon>Pseudonocardiaceae</taxon>
        <taxon>Allosaccharopolyspora</taxon>
    </lineage>
</organism>
<feature type="transmembrane region" description="Helical" evidence="7">
    <location>
        <begin position="58"/>
        <end position="76"/>
    </location>
</feature>
<reference evidence="9" key="1">
    <citation type="submission" date="2019-11" db="EMBL/GenBank/DDBJ databases">
        <title>The complete genome sequence of Saccharopolyspora sp. E2A.</title>
        <authorList>
            <person name="Zhang G."/>
        </authorList>
    </citation>
    <scope>NUCLEOTIDE SEQUENCE [LARGE SCALE GENOMIC DNA]</scope>
    <source>
        <strain evidence="9">E2A</strain>
    </source>
</reference>
<feature type="transmembrane region" description="Helical" evidence="7">
    <location>
        <begin position="127"/>
        <end position="145"/>
    </location>
</feature>
<dbReference type="PANTHER" id="PTHR30474">
    <property type="entry name" value="CELL CYCLE PROTEIN"/>
    <property type="match status" value="1"/>
</dbReference>
<evidence type="ECO:0000256" key="1">
    <source>
        <dbReference type="ARBA" id="ARBA00004141"/>
    </source>
</evidence>
<comment type="subcellular location">
    <subcellularLocation>
        <location evidence="1">Membrane</location>
        <topology evidence="1">Multi-pass membrane protein</topology>
    </subcellularLocation>
</comment>
<evidence type="ECO:0000313" key="8">
    <source>
        <dbReference type="EMBL" id="QGK68201.1"/>
    </source>
</evidence>
<dbReference type="GO" id="GO:0051301">
    <property type="term" value="P:cell division"/>
    <property type="evidence" value="ECO:0007669"/>
    <property type="project" value="InterPro"/>
</dbReference>
<evidence type="ECO:0000256" key="4">
    <source>
        <dbReference type="ARBA" id="ARBA00022989"/>
    </source>
</evidence>
<keyword evidence="5 7" id="KW-0472">Membrane</keyword>
<accession>A0A5Q3Q115</accession>
<feature type="transmembrane region" description="Helical" evidence="7">
    <location>
        <begin position="362"/>
        <end position="379"/>
    </location>
</feature>
<keyword evidence="3" id="KW-0133">Cell shape</keyword>
<evidence type="ECO:0000256" key="6">
    <source>
        <dbReference type="SAM" id="MobiDB-lite"/>
    </source>
</evidence>
<proteinExistence type="predicted"/>
<keyword evidence="9" id="KW-1185">Reference proteome</keyword>
<dbReference type="Pfam" id="PF01098">
    <property type="entry name" value="FTSW_RODA_SPOVE"/>
    <property type="match status" value="1"/>
</dbReference>
<feature type="transmembrane region" description="Helical" evidence="7">
    <location>
        <begin position="428"/>
        <end position="447"/>
    </location>
</feature>
<keyword evidence="2 7" id="KW-0812">Transmembrane</keyword>
<sequence length="481" mass="50937">MSQPVAAAGATSAGSAPAPRATARRGTELFLLIGAAVIVTAALVLVEINQEATLTRQILYYGAAFLGLFGLAHVAVRRWAPHADPLILPLVALINGLGLVVIHRVDLGNAEEAAGSGATFTADNPKQVLWTLVSIILFCLVLGLVKDHRTLAKYAYTCGLTGLVALALPAVLPSMLAPEINGAKIWLRLGPLSIQPGEFAKILLMVFFAAYLVAKRDLFTTAGRRFLGVDFPRPRDLAPLLVAWALSIGIVVLERDLGTSLLFFGILLVMLYIATERAVWVFIGLTLFGVGCAIAYPMFGHVQQRVDGWLNPLESESAYQLQQALFGMATGGIGGTGLGGGRPAIVPFAQSDFVIASFAEELGFVGLAALLMMYLLLMMRGLRSALAVRDSFGKLLGGGLSFAIALQLFVVVGGVTGLIPLTGLTAPFMAYGGSSLLANYMLVALLLRISDAARRPQTPSTPKPKQAPIAEAHTELVERPR</sequence>
<name>A0A5Q3Q115_9PSEU</name>
<dbReference type="KEGG" id="sace:GIY23_00145"/>
<feature type="region of interest" description="Disordered" evidence="6">
    <location>
        <begin position="455"/>
        <end position="481"/>
    </location>
</feature>
<feature type="transmembrane region" description="Helical" evidence="7">
    <location>
        <begin position="258"/>
        <end position="274"/>
    </location>
</feature>
<dbReference type="PANTHER" id="PTHR30474:SF3">
    <property type="entry name" value="PEPTIDOGLYCAN GLYCOSYLTRANSFERASE RODA"/>
    <property type="match status" value="1"/>
</dbReference>
<dbReference type="GO" id="GO:0005886">
    <property type="term" value="C:plasma membrane"/>
    <property type="evidence" value="ECO:0007669"/>
    <property type="project" value="TreeGrafter"/>
</dbReference>
<feature type="transmembrane region" description="Helical" evidence="7">
    <location>
        <begin position="192"/>
        <end position="214"/>
    </location>
</feature>